<proteinExistence type="predicted"/>
<reference evidence="8 10" key="1">
    <citation type="submission" date="2019-06" db="EMBL/GenBank/DDBJ databases">
        <title>Mycoplasma nasistruthionis sp. nov. str Ms03.</title>
        <authorList>
            <person name="Botes A."/>
        </authorList>
    </citation>
    <scope>NUCLEOTIDE SEQUENCE [LARGE SCALE GENOMIC DNA]</scope>
    <source>
        <strain evidence="8 10">Ms03</strain>
    </source>
</reference>
<protein>
    <submittedName>
        <fullName evidence="8">TM2 domain-containing protein</fullName>
    </submittedName>
</protein>
<accession>A0A5B7XWI9</accession>
<reference evidence="7 9" key="2">
    <citation type="submission" date="2019-06" db="EMBL/GenBank/DDBJ databases">
        <title>Mycoplasma sp. 2F1A isolated from ostrich.</title>
        <authorList>
            <person name="Spergser J."/>
        </authorList>
    </citation>
    <scope>NUCLEOTIDE SEQUENCE [LARGE SCALE GENOMIC DNA]</scope>
    <source>
        <strain evidence="7 9">2F1A</strain>
    </source>
</reference>
<evidence type="ECO:0000313" key="9">
    <source>
        <dbReference type="Proteomes" id="UP000305457"/>
    </source>
</evidence>
<evidence type="ECO:0000256" key="5">
    <source>
        <dbReference type="SAM" id="Phobius"/>
    </source>
</evidence>
<evidence type="ECO:0000259" key="6">
    <source>
        <dbReference type="Pfam" id="PF05154"/>
    </source>
</evidence>
<sequence length="72" mass="8003">MIYSSKSFVLALLLAILLPGIDRMYVGRVGLGILKLFLIICFGIGFVWWIIDIVLLATGQMKDGQGLYIKNV</sequence>
<dbReference type="EMBL" id="CP040825">
    <property type="protein sequence ID" value="QCZ36865.1"/>
    <property type="molecule type" value="Genomic_DNA"/>
</dbReference>
<dbReference type="OrthoDB" id="2004788at2"/>
<keyword evidence="3 5" id="KW-1133">Transmembrane helix</keyword>
<name>A0A4Y6I747_9MOLU</name>
<dbReference type="EMBL" id="CP041147">
    <property type="protein sequence ID" value="QDF65140.1"/>
    <property type="molecule type" value="Genomic_DNA"/>
</dbReference>
<comment type="subcellular location">
    <subcellularLocation>
        <location evidence="1">Membrane</location>
        <topology evidence="1">Multi-pass membrane protein</topology>
    </subcellularLocation>
</comment>
<keyword evidence="10" id="KW-1185">Reference proteome</keyword>
<evidence type="ECO:0000313" key="10">
    <source>
        <dbReference type="Proteomes" id="UP000315201"/>
    </source>
</evidence>
<dbReference type="AlphaFoldDB" id="A0A4Y6I747"/>
<dbReference type="RefSeq" id="WP_139592346.1">
    <property type="nucleotide sequence ID" value="NZ_CP040825.1"/>
</dbReference>
<dbReference type="Proteomes" id="UP000305457">
    <property type="component" value="Chromosome"/>
</dbReference>
<dbReference type="Proteomes" id="UP000315201">
    <property type="component" value="Chromosome"/>
</dbReference>
<feature type="transmembrane region" description="Helical" evidence="5">
    <location>
        <begin position="33"/>
        <end position="57"/>
    </location>
</feature>
<keyword evidence="2 5" id="KW-0812">Transmembrane</keyword>
<accession>A0A4Y6I747</accession>
<evidence type="ECO:0000256" key="4">
    <source>
        <dbReference type="ARBA" id="ARBA00023136"/>
    </source>
</evidence>
<keyword evidence="4 5" id="KW-0472">Membrane</keyword>
<evidence type="ECO:0000256" key="2">
    <source>
        <dbReference type="ARBA" id="ARBA00022692"/>
    </source>
</evidence>
<organism evidence="8 10">
    <name type="scientific">Mycoplasma nasistruthionis</name>
    <dbReference type="NCBI Taxonomy" id="353852"/>
    <lineage>
        <taxon>Bacteria</taxon>
        <taxon>Bacillati</taxon>
        <taxon>Mycoplasmatota</taxon>
        <taxon>Mollicutes</taxon>
        <taxon>Mycoplasmataceae</taxon>
        <taxon>Mycoplasma</taxon>
    </lineage>
</organism>
<feature type="domain" description="TM2" evidence="6">
    <location>
        <begin position="5"/>
        <end position="54"/>
    </location>
</feature>
<dbReference type="KEGG" id="mnh:FG904_02515"/>
<dbReference type="GO" id="GO:0016020">
    <property type="term" value="C:membrane"/>
    <property type="evidence" value="ECO:0007669"/>
    <property type="project" value="UniProtKB-SubCell"/>
</dbReference>
<dbReference type="Pfam" id="PF05154">
    <property type="entry name" value="TM2"/>
    <property type="match status" value="1"/>
</dbReference>
<gene>
    <name evidence="7" type="ORF">FG904_02515</name>
    <name evidence="8" type="ORF">FIV53_02475</name>
</gene>
<dbReference type="InterPro" id="IPR007829">
    <property type="entry name" value="TM2"/>
</dbReference>
<evidence type="ECO:0000256" key="1">
    <source>
        <dbReference type="ARBA" id="ARBA00004141"/>
    </source>
</evidence>
<evidence type="ECO:0000313" key="8">
    <source>
        <dbReference type="EMBL" id="QDF65140.1"/>
    </source>
</evidence>
<evidence type="ECO:0000313" key="7">
    <source>
        <dbReference type="EMBL" id="QCZ36865.1"/>
    </source>
</evidence>
<evidence type="ECO:0000256" key="3">
    <source>
        <dbReference type="ARBA" id="ARBA00022989"/>
    </source>
</evidence>